<dbReference type="EMBL" id="JYNY01000341">
    <property type="protein sequence ID" value="KJJ84514.1"/>
    <property type="molecule type" value="Genomic_DNA"/>
</dbReference>
<evidence type="ECO:0000256" key="5">
    <source>
        <dbReference type="ARBA" id="ARBA00043884"/>
    </source>
</evidence>
<keyword evidence="3 7" id="KW-0808">Transferase</keyword>
<dbReference type="PANTHER" id="PTHR45753">
    <property type="entry name" value="ORNITHINE CARBAMOYLTRANSFERASE, MITOCHONDRIAL"/>
    <property type="match status" value="1"/>
</dbReference>
<dbReference type="GO" id="GO:0006520">
    <property type="term" value="P:amino acid metabolic process"/>
    <property type="evidence" value="ECO:0007669"/>
    <property type="project" value="InterPro"/>
</dbReference>
<name>A0A0F0CR75_9BACT</name>
<dbReference type="InterPro" id="IPR006130">
    <property type="entry name" value="Asp/Orn_carbamoylTrfase"/>
</dbReference>
<comment type="subunit">
    <text evidence="7">Heterododecamer (2C3:3R2) of six catalytic PyrB chains organized as two trimers (C3), and six regulatory PyrI chains organized as three dimers (R2).</text>
</comment>
<dbReference type="Pfam" id="PF00185">
    <property type="entry name" value="OTCace"/>
    <property type="match status" value="1"/>
</dbReference>
<gene>
    <name evidence="7" type="primary">pyrB</name>
    <name evidence="10" type="ORF">OMAG_001618</name>
</gene>
<evidence type="ECO:0000256" key="3">
    <source>
        <dbReference type="ARBA" id="ARBA00022679"/>
    </source>
</evidence>
<feature type="binding site" evidence="7">
    <location>
        <position position="136"/>
    </location>
    <ligand>
        <name>carbamoyl phosphate</name>
        <dbReference type="ChEBI" id="CHEBI:58228"/>
    </ligand>
</feature>
<dbReference type="PRINTS" id="PR00101">
    <property type="entry name" value="ATCASE"/>
</dbReference>
<dbReference type="PRINTS" id="PR00100">
    <property type="entry name" value="AOTCASE"/>
</dbReference>
<feature type="binding site" evidence="7">
    <location>
        <position position="108"/>
    </location>
    <ligand>
        <name>carbamoyl phosphate</name>
        <dbReference type="ChEBI" id="CHEBI:58228"/>
    </ligand>
</feature>
<sequence length="316" mass="35050">MKWEHRHLLGIEELTKEEILLILEQAEGFKEVLTRAIPKVPTLRGKTIVNLFCEPSTRTRISFELAAKRLNADILNIAAASSSFQKGETLKDTIKNIEAMNVDVIIIRHACAGAPYFLAKNTNVGIVNAGDGAHEHPTQALLDIFTIREKLGKLAGLNVSIIGDIAHSRVARSNIWALTKLGARITVCGPKTMIPKEIEKLGVTVTYSIKDALKTADVVNVLRIQIERQQEVVFPSLREYTRSFGIDKEKLKTFAKKEILILHPGPINRGVELSQEVADGEYSVILDQVINGVAIRMAVLFLVSMARKENEEGKEI</sequence>
<dbReference type="PROSITE" id="PS00097">
    <property type="entry name" value="CARBAMOYLTRANSFERASE"/>
    <property type="match status" value="1"/>
</dbReference>
<dbReference type="PATRIC" id="fig|1609969.3.peg.1741"/>
<dbReference type="InterPro" id="IPR036901">
    <property type="entry name" value="Asp/Orn_carbamoylTrfase_sf"/>
</dbReference>
<dbReference type="Pfam" id="PF02729">
    <property type="entry name" value="OTCace_N"/>
    <property type="match status" value="1"/>
</dbReference>
<feature type="binding site" evidence="7">
    <location>
        <position position="59"/>
    </location>
    <ligand>
        <name>carbamoyl phosphate</name>
        <dbReference type="ChEBI" id="CHEBI:58228"/>
    </ligand>
</feature>
<dbReference type="GO" id="GO:0016597">
    <property type="term" value="F:amino acid binding"/>
    <property type="evidence" value="ECO:0007669"/>
    <property type="project" value="InterPro"/>
</dbReference>
<protein>
    <recommendedName>
        <fullName evidence="7">Aspartate carbamoyltransferase</fullName>
        <ecNumber evidence="7">2.1.3.2</ecNumber>
    </recommendedName>
    <alternativeName>
        <fullName evidence="7">Aspartate transcarbamylase</fullName>
        <shortName evidence="7">ATCase</shortName>
    </alternativeName>
</protein>
<comment type="catalytic activity">
    <reaction evidence="6 7">
        <text>carbamoyl phosphate + L-aspartate = N-carbamoyl-L-aspartate + phosphate + H(+)</text>
        <dbReference type="Rhea" id="RHEA:20013"/>
        <dbReference type="ChEBI" id="CHEBI:15378"/>
        <dbReference type="ChEBI" id="CHEBI:29991"/>
        <dbReference type="ChEBI" id="CHEBI:32814"/>
        <dbReference type="ChEBI" id="CHEBI:43474"/>
        <dbReference type="ChEBI" id="CHEBI:58228"/>
        <dbReference type="EC" id="2.1.3.2"/>
    </reaction>
</comment>
<dbReference type="NCBIfam" id="TIGR00670">
    <property type="entry name" value="asp_carb_tr"/>
    <property type="match status" value="1"/>
</dbReference>
<keyword evidence="4 7" id="KW-0665">Pyrimidine biosynthesis</keyword>
<organism evidence="10 11">
    <name type="scientific">Candidatus Omnitrophus magneticus</name>
    <dbReference type="NCBI Taxonomy" id="1609969"/>
    <lineage>
        <taxon>Bacteria</taxon>
        <taxon>Pseudomonadati</taxon>
        <taxon>Candidatus Omnitrophota</taxon>
        <taxon>Candidatus Omnitrophus</taxon>
    </lineage>
</organism>
<feature type="binding site" evidence="7">
    <location>
        <position position="58"/>
    </location>
    <ligand>
        <name>carbamoyl phosphate</name>
        <dbReference type="ChEBI" id="CHEBI:58228"/>
    </ligand>
</feature>
<dbReference type="UniPathway" id="UPA00070">
    <property type="reaction ID" value="UER00116"/>
</dbReference>
<dbReference type="GO" id="GO:0006207">
    <property type="term" value="P:'de novo' pyrimidine nucleobase biosynthetic process"/>
    <property type="evidence" value="ECO:0007669"/>
    <property type="project" value="InterPro"/>
</dbReference>
<dbReference type="AlphaFoldDB" id="A0A0F0CR75"/>
<comment type="similarity">
    <text evidence="2 7">Belongs to the aspartate/ornithine carbamoyltransferase superfamily. ATCase family.</text>
</comment>
<evidence type="ECO:0000313" key="10">
    <source>
        <dbReference type="EMBL" id="KJJ84514.1"/>
    </source>
</evidence>
<dbReference type="GO" id="GO:0004070">
    <property type="term" value="F:aspartate carbamoyltransferase activity"/>
    <property type="evidence" value="ECO:0007669"/>
    <property type="project" value="UniProtKB-UniRule"/>
</dbReference>
<feature type="binding site" evidence="7">
    <location>
        <position position="169"/>
    </location>
    <ligand>
        <name>L-aspartate</name>
        <dbReference type="ChEBI" id="CHEBI:29991"/>
    </ligand>
</feature>
<dbReference type="PANTHER" id="PTHR45753:SF6">
    <property type="entry name" value="ASPARTATE CARBAMOYLTRANSFERASE"/>
    <property type="match status" value="1"/>
</dbReference>
<feature type="binding site" evidence="7">
    <location>
        <position position="265"/>
    </location>
    <ligand>
        <name>carbamoyl phosphate</name>
        <dbReference type="ChEBI" id="CHEBI:58228"/>
    </ligand>
</feature>
<dbReference type="HAMAP" id="MF_00001">
    <property type="entry name" value="Asp_carb_tr"/>
    <property type="match status" value="1"/>
</dbReference>
<evidence type="ECO:0000259" key="8">
    <source>
        <dbReference type="Pfam" id="PF00185"/>
    </source>
</evidence>
<evidence type="ECO:0000256" key="7">
    <source>
        <dbReference type="HAMAP-Rule" id="MF_00001"/>
    </source>
</evidence>
<dbReference type="EC" id="2.1.3.2" evidence="7"/>
<dbReference type="Gene3D" id="3.40.50.1370">
    <property type="entry name" value="Aspartate/ornithine carbamoyltransferase"/>
    <property type="match status" value="2"/>
</dbReference>
<feature type="binding site" evidence="7">
    <location>
        <position position="86"/>
    </location>
    <ligand>
        <name>L-aspartate</name>
        <dbReference type="ChEBI" id="CHEBI:29991"/>
    </ligand>
</feature>
<accession>A0A0F0CR75</accession>
<evidence type="ECO:0000256" key="1">
    <source>
        <dbReference type="ARBA" id="ARBA00004852"/>
    </source>
</evidence>
<dbReference type="FunFam" id="3.40.50.1370:FF:000007">
    <property type="entry name" value="Aspartate carbamoyltransferase"/>
    <property type="match status" value="1"/>
</dbReference>
<keyword evidence="11" id="KW-1185">Reference proteome</keyword>
<feature type="binding site" evidence="7">
    <location>
        <position position="223"/>
    </location>
    <ligand>
        <name>L-aspartate</name>
        <dbReference type="ChEBI" id="CHEBI:29991"/>
    </ligand>
</feature>
<dbReference type="NCBIfam" id="NF002032">
    <property type="entry name" value="PRK00856.1"/>
    <property type="match status" value="1"/>
</dbReference>
<evidence type="ECO:0000256" key="6">
    <source>
        <dbReference type="ARBA" id="ARBA00048859"/>
    </source>
</evidence>
<dbReference type="GO" id="GO:0044205">
    <property type="term" value="P:'de novo' UMP biosynthetic process"/>
    <property type="evidence" value="ECO:0007669"/>
    <property type="project" value="UniProtKB-UniRule"/>
</dbReference>
<feature type="binding site" evidence="7">
    <location>
        <position position="139"/>
    </location>
    <ligand>
        <name>carbamoyl phosphate</name>
        <dbReference type="ChEBI" id="CHEBI:58228"/>
    </ligand>
</feature>
<dbReference type="Proteomes" id="UP000033428">
    <property type="component" value="Unassembled WGS sequence"/>
</dbReference>
<dbReference type="InterPro" id="IPR006131">
    <property type="entry name" value="Asp_carbamoyltransf_Asp/Orn-bd"/>
</dbReference>
<feature type="domain" description="Aspartate/ornithine carbamoyltransferase carbamoyl-P binding" evidence="9">
    <location>
        <begin position="6"/>
        <end position="149"/>
    </location>
</feature>
<evidence type="ECO:0000256" key="2">
    <source>
        <dbReference type="ARBA" id="ARBA00008896"/>
    </source>
</evidence>
<feature type="domain" description="Aspartate/ornithine carbamoyltransferase Asp/Orn-binding" evidence="8">
    <location>
        <begin position="156"/>
        <end position="302"/>
    </location>
</feature>
<feature type="binding site" evidence="7">
    <location>
        <position position="266"/>
    </location>
    <ligand>
        <name>carbamoyl phosphate</name>
        <dbReference type="ChEBI" id="CHEBI:58228"/>
    </ligand>
</feature>
<comment type="caution">
    <text evidence="10">The sequence shown here is derived from an EMBL/GenBank/DDBJ whole genome shotgun (WGS) entry which is preliminary data.</text>
</comment>
<comment type="function">
    <text evidence="5 7">Catalyzes the condensation of carbamoyl phosphate and aspartate to form carbamoyl aspartate and inorganic phosphate, the committed step in the de novo pyrimidine nucleotide biosynthesis pathway.</text>
</comment>
<comment type="pathway">
    <text evidence="1 7">Pyrimidine metabolism; UMP biosynthesis via de novo pathway; (S)-dihydroorotate from bicarbonate: step 2/3.</text>
</comment>
<dbReference type="GO" id="GO:0005829">
    <property type="term" value="C:cytosol"/>
    <property type="evidence" value="ECO:0007669"/>
    <property type="project" value="TreeGrafter"/>
</dbReference>
<evidence type="ECO:0000256" key="4">
    <source>
        <dbReference type="ARBA" id="ARBA00022975"/>
    </source>
</evidence>
<dbReference type="InterPro" id="IPR002082">
    <property type="entry name" value="Asp_carbamoyltransf"/>
</dbReference>
<dbReference type="SUPFAM" id="SSF53671">
    <property type="entry name" value="Aspartate/ornithine carbamoyltransferase"/>
    <property type="match status" value="1"/>
</dbReference>
<proteinExistence type="inferred from homology"/>
<evidence type="ECO:0000259" key="9">
    <source>
        <dbReference type="Pfam" id="PF02729"/>
    </source>
</evidence>
<dbReference type="InterPro" id="IPR006132">
    <property type="entry name" value="Asp/Orn_carbamoyltranf_P-bd"/>
</dbReference>
<reference evidence="10 11" key="1">
    <citation type="submission" date="2015-02" db="EMBL/GenBank/DDBJ databases">
        <title>Single-cell genomics of uncultivated deep-branching MTB reveals a conserved set of magnetosome genes.</title>
        <authorList>
            <person name="Kolinko S."/>
            <person name="Richter M."/>
            <person name="Glockner F.O."/>
            <person name="Brachmann A."/>
            <person name="Schuler D."/>
        </authorList>
    </citation>
    <scope>NUCLEOTIDE SEQUENCE [LARGE SCALE GENOMIC DNA]</scope>
    <source>
        <strain evidence="10">SKK-01</strain>
    </source>
</reference>
<evidence type="ECO:0000313" key="11">
    <source>
        <dbReference type="Proteomes" id="UP000033428"/>
    </source>
</evidence>